<dbReference type="AlphaFoldDB" id="A0A0F9GPR9"/>
<protein>
    <recommendedName>
        <fullName evidence="1">Nuclease associated modular domain-containing protein</fullName>
    </recommendedName>
</protein>
<dbReference type="InterPro" id="IPR003611">
    <property type="entry name" value="NUMOD3"/>
</dbReference>
<dbReference type="GO" id="GO:0003677">
    <property type="term" value="F:DNA binding"/>
    <property type="evidence" value="ECO:0007669"/>
    <property type="project" value="InterPro"/>
</dbReference>
<reference evidence="2" key="1">
    <citation type="journal article" date="2015" name="Nature">
        <title>Complex archaea that bridge the gap between prokaryotes and eukaryotes.</title>
        <authorList>
            <person name="Spang A."/>
            <person name="Saw J.H."/>
            <person name="Jorgensen S.L."/>
            <person name="Zaremba-Niedzwiedzka K."/>
            <person name="Martijn J."/>
            <person name="Lind A.E."/>
            <person name="van Eijk R."/>
            <person name="Schleper C."/>
            <person name="Guy L."/>
            <person name="Ettema T.J."/>
        </authorList>
    </citation>
    <scope>NUCLEOTIDE SEQUENCE</scope>
</reference>
<gene>
    <name evidence="2" type="ORF">LCGC14_1800140</name>
</gene>
<accession>A0A0F9GPR9</accession>
<evidence type="ECO:0000313" key="2">
    <source>
        <dbReference type="EMBL" id="KKM00870.1"/>
    </source>
</evidence>
<organism evidence="2">
    <name type="scientific">marine sediment metagenome</name>
    <dbReference type="NCBI Taxonomy" id="412755"/>
    <lineage>
        <taxon>unclassified sequences</taxon>
        <taxon>metagenomes</taxon>
        <taxon>ecological metagenomes</taxon>
    </lineage>
</organism>
<dbReference type="EMBL" id="LAZR01017331">
    <property type="protein sequence ID" value="KKM00870.1"/>
    <property type="molecule type" value="Genomic_DNA"/>
</dbReference>
<sequence length="125" mass="14898">MTKKGYKLTEAHKKAIGDAQRGENNNNWQTDIKDMSIGTIHKRVRMIKLKPVDGKCEYCHKVKSKYGITKLHLVNIRDHYYTLNPDDYQYMHPACHIEHQNISREKRKSQLDYWLRQQTINLKSK</sequence>
<evidence type="ECO:0000259" key="1">
    <source>
        <dbReference type="Pfam" id="PF07460"/>
    </source>
</evidence>
<dbReference type="Pfam" id="PF07460">
    <property type="entry name" value="NUMOD3"/>
    <property type="match status" value="1"/>
</dbReference>
<name>A0A0F9GPR9_9ZZZZ</name>
<feature type="domain" description="Nuclease associated modular" evidence="1">
    <location>
        <begin position="5"/>
        <end position="26"/>
    </location>
</feature>
<proteinExistence type="predicted"/>
<comment type="caution">
    <text evidence="2">The sequence shown here is derived from an EMBL/GenBank/DDBJ whole genome shotgun (WGS) entry which is preliminary data.</text>
</comment>